<dbReference type="Pfam" id="PF01553">
    <property type="entry name" value="Acyltransferase"/>
    <property type="match status" value="1"/>
</dbReference>
<keyword evidence="2 4" id="KW-0012">Acyltransferase</keyword>
<dbReference type="GO" id="GO:0016746">
    <property type="term" value="F:acyltransferase activity"/>
    <property type="evidence" value="ECO:0007669"/>
    <property type="project" value="UniProtKB-KW"/>
</dbReference>
<organism evidence="4 5">
    <name type="scientific">Yanshouia hominis</name>
    <dbReference type="NCBI Taxonomy" id="2763673"/>
    <lineage>
        <taxon>Bacteria</taxon>
        <taxon>Bacillati</taxon>
        <taxon>Bacillota</taxon>
        <taxon>Clostridia</taxon>
        <taxon>Eubacteriales</taxon>
        <taxon>Oscillospiraceae</taxon>
        <taxon>Yanshouia</taxon>
    </lineage>
</organism>
<sequence>MRWFYLLARSVVWAAFSLAFSIQYEGRENIPQRRGGYILAGNHTSYLDPVVLVFPVRPWVRFLAKGELEKGFWGKRLFSALGIVPIDRGSGDLSAIERCAALTREGHVLGIFPEGTRYPQEAPGKPKSGMALIAKMTGADVLPCAVRYQRPLRFRGRILVRYGRIIPASELDLVGDDNPRALRRCTKQVWGEILKLLEVPEDAG</sequence>
<evidence type="ECO:0000256" key="1">
    <source>
        <dbReference type="ARBA" id="ARBA00022679"/>
    </source>
</evidence>
<dbReference type="PANTHER" id="PTHR10434:SF11">
    <property type="entry name" value="1-ACYL-SN-GLYCEROL-3-PHOSPHATE ACYLTRANSFERASE"/>
    <property type="match status" value="1"/>
</dbReference>
<gene>
    <name evidence="4" type="ORF">H8717_07000</name>
</gene>
<dbReference type="SMART" id="SM00563">
    <property type="entry name" value="PlsC"/>
    <property type="match status" value="1"/>
</dbReference>
<evidence type="ECO:0000256" key="2">
    <source>
        <dbReference type="ARBA" id="ARBA00023315"/>
    </source>
</evidence>
<dbReference type="RefSeq" id="WP_262399703.1">
    <property type="nucleotide sequence ID" value="NZ_JACRTB010000009.1"/>
</dbReference>
<evidence type="ECO:0000313" key="5">
    <source>
        <dbReference type="Proteomes" id="UP000658131"/>
    </source>
</evidence>
<reference evidence="4 5" key="1">
    <citation type="submission" date="2020-08" db="EMBL/GenBank/DDBJ databases">
        <title>Genome public.</title>
        <authorList>
            <person name="Liu C."/>
            <person name="Sun Q."/>
        </authorList>
    </citation>
    <scope>NUCLEOTIDE SEQUENCE [LARGE SCALE GENOMIC DNA]</scope>
    <source>
        <strain evidence="4 5">BX1</strain>
    </source>
</reference>
<dbReference type="CDD" id="cd07989">
    <property type="entry name" value="LPLAT_AGPAT-like"/>
    <property type="match status" value="1"/>
</dbReference>
<name>A0ABR7NIC4_9FIRM</name>
<dbReference type="Proteomes" id="UP000658131">
    <property type="component" value="Unassembled WGS sequence"/>
</dbReference>
<comment type="caution">
    <text evidence="4">The sequence shown here is derived from an EMBL/GenBank/DDBJ whole genome shotgun (WGS) entry which is preliminary data.</text>
</comment>
<protein>
    <submittedName>
        <fullName evidence="4">1-acyl-sn-glycerol-3-phosphate acyltransferase</fullName>
    </submittedName>
</protein>
<dbReference type="PANTHER" id="PTHR10434">
    <property type="entry name" value="1-ACYL-SN-GLYCEROL-3-PHOSPHATE ACYLTRANSFERASE"/>
    <property type="match status" value="1"/>
</dbReference>
<dbReference type="SUPFAM" id="SSF69593">
    <property type="entry name" value="Glycerol-3-phosphate (1)-acyltransferase"/>
    <property type="match status" value="1"/>
</dbReference>
<evidence type="ECO:0000313" key="4">
    <source>
        <dbReference type="EMBL" id="MBC8576153.1"/>
    </source>
</evidence>
<evidence type="ECO:0000259" key="3">
    <source>
        <dbReference type="SMART" id="SM00563"/>
    </source>
</evidence>
<keyword evidence="5" id="KW-1185">Reference proteome</keyword>
<proteinExistence type="predicted"/>
<accession>A0ABR7NIC4</accession>
<feature type="domain" description="Phospholipid/glycerol acyltransferase" evidence="3">
    <location>
        <begin position="37"/>
        <end position="149"/>
    </location>
</feature>
<keyword evidence="1" id="KW-0808">Transferase</keyword>
<dbReference type="EMBL" id="JACRTB010000009">
    <property type="protein sequence ID" value="MBC8576153.1"/>
    <property type="molecule type" value="Genomic_DNA"/>
</dbReference>
<dbReference type="InterPro" id="IPR002123">
    <property type="entry name" value="Plipid/glycerol_acylTrfase"/>
</dbReference>